<evidence type="ECO:0000256" key="2">
    <source>
        <dbReference type="SAM" id="Phobius"/>
    </source>
</evidence>
<feature type="transmembrane region" description="Helical" evidence="2">
    <location>
        <begin position="373"/>
        <end position="393"/>
    </location>
</feature>
<feature type="region of interest" description="Disordered" evidence="1">
    <location>
        <begin position="206"/>
        <end position="254"/>
    </location>
</feature>
<reference evidence="3" key="1">
    <citation type="journal article" date="2023" name="Mol. Phylogenet. Evol.">
        <title>Genome-scale phylogeny and comparative genomics of the fungal order Sordariales.</title>
        <authorList>
            <person name="Hensen N."/>
            <person name="Bonometti L."/>
            <person name="Westerberg I."/>
            <person name="Brannstrom I.O."/>
            <person name="Guillou S."/>
            <person name="Cros-Aarteil S."/>
            <person name="Calhoun S."/>
            <person name="Haridas S."/>
            <person name="Kuo A."/>
            <person name="Mondo S."/>
            <person name="Pangilinan J."/>
            <person name="Riley R."/>
            <person name="LaButti K."/>
            <person name="Andreopoulos B."/>
            <person name="Lipzen A."/>
            <person name="Chen C."/>
            <person name="Yan M."/>
            <person name="Daum C."/>
            <person name="Ng V."/>
            <person name="Clum A."/>
            <person name="Steindorff A."/>
            <person name="Ohm R.A."/>
            <person name="Martin F."/>
            <person name="Silar P."/>
            <person name="Natvig D.O."/>
            <person name="Lalanne C."/>
            <person name="Gautier V."/>
            <person name="Ament-Velasquez S.L."/>
            <person name="Kruys A."/>
            <person name="Hutchinson M.I."/>
            <person name="Powell A.J."/>
            <person name="Barry K."/>
            <person name="Miller A.N."/>
            <person name="Grigoriev I.V."/>
            <person name="Debuchy R."/>
            <person name="Gladieux P."/>
            <person name="Hiltunen Thoren M."/>
            <person name="Johannesson H."/>
        </authorList>
    </citation>
    <scope>NUCLEOTIDE SEQUENCE</scope>
    <source>
        <strain evidence="3">FGSC 1904</strain>
    </source>
</reference>
<evidence type="ECO:0000313" key="4">
    <source>
        <dbReference type="Proteomes" id="UP001281003"/>
    </source>
</evidence>
<comment type="caution">
    <text evidence="3">The sequence shown here is derived from an EMBL/GenBank/DDBJ whole genome shotgun (WGS) entry which is preliminary data.</text>
</comment>
<gene>
    <name evidence="3" type="ORF">B0T20DRAFT_389361</name>
</gene>
<accession>A0AAE0PK54</accession>
<keyword evidence="2" id="KW-1133">Transmembrane helix</keyword>
<sequence>MSKRSTLMEGPLYTLAVPHSQLPSRLYIVLGPGHHLKFERQYNPNYNWDELSKQGIEPEYYKILGGLRSHCRNPLGCPWTKASITKISLLMSKYFDPKAPQPLSPCFIRTFSNYDDALCEAQRYEHGTGVIFHIDTTTLALPEMEKMVPIIRPCDLHSQWPKDQFLFFHQIPLAALTHMTEIPLEMMRQRIPNLRALRALPIQDFHPAEEAPAPNRSANPEHVRGRTARESRATSNPGPAHERTETEGSAPILAPELARNKPKKFICQRYGTRDMASERYEMQPAPSSSASLLTPRVTPFKDPAHVRPPTVHDKTRSQALSRTQALVLSRKRNFGRPGKWTTGKWRLHLVFLTEPFPPPPRLRALPRSFPVHLVFRILLLLVVQLVQLVLGLVKLSSCFGFRGLRA</sequence>
<organism evidence="3 4">
    <name type="scientific">Sordaria brevicollis</name>
    <dbReference type="NCBI Taxonomy" id="83679"/>
    <lineage>
        <taxon>Eukaryota</taxon>
        <taxon>Fungi</taxon>
        <taxon>Dikarya</taxon>
        <taxon>Ascomycota</taxon>
        <taxon>Pezizomycotina</taxon>
        <taxon>Sordariomycetes</taxon>
        <taxon>Sordariomycetidae</taxon>
        <taxon>Sordariales</taxon>
        <taxon>Sordariaceae</taxon>
        <taxon>Sordaria</taxon>
    </lineage>
</organism>
<name>A0AAE0PK54_SORBR</name>
<dbReference type="Proteomes" id="UP001281003">
    <property type="component" value="Unassembled WGS sequence"/>
</dbReference>
<keyword evidence="4" id="KW-1185">Reference proteome</keyword>
<proteinExistence type="predicted"/>
<evidence type="ECO:0000256" key="1">
    <source>
        <dbReference type="SAM" id="MobiDB-lite"/>
    </source>
</evidence>
<dbReference type="EMBL" id="JAUTDP010000002">
    <property type="protein sequence ID" value="KAK3401403.1"/>
    <property type="molecule type" value="Genomic_DNA"/>
</dbReference>
<feature type="compositionally biased region" description="Basic and acidic residues" evidence="1">
    <location>
        <begin position="219"/>
        <end position="232"/>
    </location>
</feature>
<keyword evidence="2" id="KW-0472">Membrane</keyword>
<dbReference type="AlphaFoldDB" id="A0AAE0PK54"/>
<protein>
    <submittedName>
        <fullName evidence="3">Uncharacterized protein</fullName>
    </submittedName>
</protein>
<evidence type="ECO:0000313" key="3">
    <source>
        <dbReference type="EMBL" id="KAK3401403.1"/>
    </source>
</evidence>
<keyword evidence="2" id="KW-0812">Transmembrane</keyword>
<reference evidence="3" key="2">
    <citation type="submission" date="2023-07" db="EMBL/GenBank/DDBJ databases">
        <authorList>
            <consortium name="Lawrence Berkeley National Laboratory"/>
            <person name="Haridas S."/>
            <person name="Hensen N."/>
            <person name="Bonometti L."/>
            <person name="Westerberg I."/>
            <person name="Brannstrom I.O."/>
            <person name="Guillou S."/>
            <person name="Cros-Aarteil S."/>
            <person name="Calhoun S."/>
            <person name="Kuo A."/>
            <person name="Mondo S."/>
            <person name="Pangilinan J."/>
            <person name="Riley R."/>
            <person name="LaButti K."/>
            <person name="Andreopoulos B."/>
            <person name="Lipzen A."/>
            <person name="Chen C."/>
            <person name="Yanf M."/>
            <person name="Daum C."/>
            <person name="Ng V."/>
            <person name="Clum A."/>
            <person name="Steindorff A."/>
            <person name="Ohm R."/>
            <person name="Martin F."/>
            <person name="Silar P."/>
            <person name="Natvig D."/>
            <person name="Lalanne C."/>
            <person name="Gautier V."/>
            <person name="Ament-velasquez S.L."/>
            <person name="Kruys A."/>
            <person name="Hutchinson M.I."/>
            <person name="Powell A.J."/>
            <person name="Barry K."/>
            <person name="Miller A.N."/>
            <person name="Grigoriev I.V."/>
            <person name="Debuchy R."/>
            <person name="Gladieux P."/>
            <person name="Thoren M.H."/>
            <person name="Johannesson H."/>
        </authorList>
    </citation>
    <scope>NUCLEOTIDE SEQUENCE</scope>
    <source>
        <strain evidence="3">FGSC 1904</strain>
    </source>
</reference>